<sequence>MKLKSEKVFGYIIAGIIVLVFSYMVTKNFIKKSYFDNSKFEKRITIGEINKIVPGAKSPPFFEYEFIVNDDSYGGAYIIESDLRRLSTKELKKFVGKKFYVKYVEKDPNYNKLLFNEFIKDTTLSIPSSGWSEIPE</sequence>
<name>A0A2N0TVG9_9FLAO</name>
<dbReference type="EMBL" id="LKTS01000021">
    <property type="protein sequence ID" value="PKD18730.1"/>
    <property type="molecule type" value="Genomic_DNA"/>
</dbReference>
<keyword evidence="1" id="KW-0472">Membrane</keyword>
<feature type="transmembrane region" description="Helical" evidence="1">
    <location>
        <begin position="12"/>
        <end position="30"/>
    </location>
</feature>
<gene>
    <name evidence="2" type="ORF">APR41_17625</name>
</gene>
<evidence type="ECO:0000313" key="2">
    <source>
        <dbReference type="EMBL" id="PKD18730.1"/>
    </source>
</evidence>
<keyword evidence="1" id="KW-1133">Transmembrane helix</keyword>
<protein>
    <submittedName>
        <fullName evidence="2">Uncharacterized protein</fullName>
    </submittedName>
</protein>
<reference evidence="2 3" key="1">
    <citation type="submission" date="2015-10" db="EMBL/GenBank/DDBJ databases">
        <title>Draft genome sequence of Salegentibacter salinarum KCTC 12975.</title>
        <authorList>
            <person name="Lin W."/>
            <person name="Zheng Q."/>
        </authorList>
    </citation>
    <scope>NUCLEOTIDE SEQUENCE [LARGE SCALE GENOMIC DNA]</scope>
    <source>
        <strain evidence="2 3">KCTC 12975</strain>
    </source>
</reference>
<dbReference type="Proteomes" id="UP000232673">
    <property type="component" value="Unassembled WGS sequence"/>
</dbReference>
<accession>A0A2N0TVG9</accession>
<organism evidence="2 3">
    <name type="scientific">Salegentibacter salinarum</name>
    <dbReference type="NCBI Taxonomy" id="447422"/>
    <lineage>
        <taxon>Bacteria</taxon>
        <taxon>Pseudomonadati</taxon>
        <taxon>Bacteroidota</taxon>
        <taxon>Flavobacteriia</taxon>
        <taxon>Flavobacteriales</taxon>
        <taxon>Flavobacteriaceae</taxon>
        <taxon>Salegentibacter</taxon>
    </lineage>
</organism>
<evidence type="ECO:0000313" key="3">
    <source>
        <dbReference type="Proteomes" id="UP000232673"/>
    </source>
</evidence>
<keyword evidence="3" id="KW-1185">Reference proteome</keyword>
<keyword evidence="1" id="KW-0812">Transmembrane</keyword>
<dbReference type="RefSeq" id="WP_079714603.1">
    <property type="nucleotide sequence ID" value="NZ_FUZC01000024.1"/>
</dbReference>
<proteinExistence type="predicted"/>
<comment type="caution">
    <text evidence="2">The sequence shown here is derived from an EMBL/GenBank/DDBJ whole genome shotgun (WGS) entry which is preliminary data.</text>
</comment>
<evidence type="ECO:0000256" key="1">
    <source>
        <dbReference type="SAM" id="Phobius"/>
    </source>
</evidence>
<dbReference type="AlphaFoldDB" id="A0A2N0TVG9"/>